<dbReference type="AlphaFoldDB" id="A0AAD8V1P4"/>
<name>A0AAD8V1P4_9PEZI</name>
<dbReference type="GeneID" id="85437021"/>
<organism evidence="1 2">
    <name type="scientific">Colletotrichum navitas</name>
    <dbReference type="NCBI Taxonomy" id="681940"/>
    <lineage>
        <taxon>Eukaryota</taxon>
        <taxon>Fungi</taxon>
        <taxon>Dikarya</taxon>
        <taxon>Ascomycota</taxon>
        <taxon>Pezizomycotina</taxon>
        <taxon>Sordariomycetes</taxon>
        <taxon>Hypocreomycetidae</taxon>
        <taxon>Glomerellales</taxon>
        <taxon>Glomerellaceae</taxon>
        <taxon>Colletotrichum</taxon>
        <taxon>Colletotrichum graminicola species complex</taxon>
    </lineage>
</organism>
<keyword evidence="2" id="KW-1185">Reference proteome</keyword>
<reference evidence="1" key="1">
    <citation type="submission" date="2021-06" db="EMBL/GenBank/DDBJ databases">
        <title>Comparative genomics, transcriptomics and evolutionary studies reveal genomic signatures of adaptation to plant cell wall in hemibiotrophic fungi.</title>
        <authorList>
            <consortium name="DOE Joint Genome Institute"/>
            <person name="Baroncelli R."/>
            <person name="Diaz J.F."/>
            <person name="Benocci T."/>
            <person name="Peng M."/>
            <person name="Battaglia E."/>
            <person name="Haridas S."/>
            <person name="Andreopoulos W."/>
            <person name="Labutti K."/>
            <person name="Pangilinan J."/>
            <person name="Floch G.L."/>
            <person name="Makela M.R."/>
            <person name="Henrissat B."/>
            <person name="Grigoriev I.V."/>
            <person name="Crouch J.A."/>
            <person name="De Vries R.P."/>
            <person name="Sukno S.A."/>
            <person name="Thon M.R."/>
        </authorList>
    </citation>
    <scope>NUCLEOTIDE SEQUENCE</scope>
    <source>
        <strain evidence="1">CBS 125086</strain>
    </source>
</reference>
<dbReference type="Proteomes" id="UP001230504">
    <property type="component" value="Unassembled WGS sequence"/>
</dbReference>
<comment type="caution">
    <text evidence="1">The sequence shown here is derived from an EMBL/GenBank/DDBJ whole genome shotgun (WGS) entry which is preliminary data.</text>
</comment>
<proteinExistence type="predicted"/>
<evidence type="ECO:0000313" key="2">
    <source>
        <dbReference type="Proteomes" id="UP001230504"/>
    </source>
</evidence>
<dbReference type="EMBL" id="JAHLJV010000074">
    <property type="protein sequence ID" value="KAK1574545.1"/>
    <property type="molecule type" value="Genomic_DNA"/>
</dbReference>
<accession>A0AAD8V1P4</accession>
<evidence type="ECO:0000313" key="1">
    <source>
        <dbReference type="EMBL" id="KAK1574545.1"/>
    </source>
</evidence>
<protein>
    <submittedName>
        <fullName evidence="1">Uncharacterized protein</fullName>
    </submittedName>
</protein>
<gene>
    <name evidence="1" type="ORF">LY79DRAFT_365987</name>
</gene>
<sequence length="160" mass="16993">MFRMTPVAIAAAAASQERGSCKVPGVSSAEAVQAKGIREGRYGFWRARMQCVAAAAGREKRSVSSANCLDLSRLRALIDRDSPDLMGRGAGAVLSVSLVWAKGKACDAAFSCCLVSPLRWVKRQRRERGKELSGCARALVCVCASAYVAHSSCSGLSCFE</sequence>
<dbReference type="RefSeq" id="XP_060410063.1">
    <property type="nucleotide sequence ID" value="XM_060552781.1"/>
</dbReference>